<dbReference type="AlphaFoldDB" id="A0AAU8HUI5"/>
<reference evidence="1" key="1">
    <citation type="journal article" date="2018" name="Antonie Van Leeuwenhoek">
        <title>Proteinivorax hydrogeniformans sp. nov., an anaerobic, haloalkaliphilic bacterium fermenting proteinaceous compounds with high hydrogen production.</title>
        <authorList>
            <person name="Boltyanskaya Y."/>
            <person name="Detkova E."/>
            <person name="Pimenov N."/>
            <person name="Kevbrin V."/>
        </authorList>
    </citation>
    <scope>NUCLEOTIDE SEQUENCE</scope>
    <source>
        <strain evidence="1">Z-710</strain>
    </source>
</reference>
<gene>
    <name evidence="1" type="ORF">PRVXH_000340</name>
</gene>
<reference evidence="1" key="2">
    <citation type="submission" date="2024-06" db="EMBL/GenBank/DDBJ databases">
        <authorList>
            <person name="Petrova K.O."/>
            <person name="Toshchakov S.V."/>
            <person name="Boltjanskaja Y.V."/>
            <person name="Kevbrin V.V."/>
        </authorList>
    </citation>
    <scope>NUCLEOTIDE SEQUENCE</scope>
    <source>
        <strain evidence="1">Z-710</strain>
    </source>
</reference>
<dbReference type="PROSITE" id="PS51257">
    <property type="entry name" value="PROKAR_LIPOPROTEIN"/>
    <property type="match status" value="1"/>
</dbReference>
<accession>A0AAU8HUI5</accession>
<name>A0AAU8HUI5_9FIRM</name>
<proteinExistence type="predicted"/>
<protein>
    <recommendedName>
        <fullName evidence="2">DUF4825 domain-containing protein</fullName>
    </recommendedName>
</protein>
<sequence length="157" mass="17483">MVKIKKGFMVLALCSALLIGLVGCEKNGDEKIVFDFDTHDVKQLEVFRYSDTSDAEKFVIADKEKIDHVLLTITSLDYKVNNKVAPEGVQVTSFRFHLADNSYVDVIYADIGVKDGIIKSPKLFNYKTQADLGGVGLDLIEGVPAEKVSEDELPYYE</sequence>
<evidence type="ECO:0000313" key="1">
    <source>
        <dbReference type="EMBL" id="XCI29040.1"/>
    </source>
</evidence>
<dbReference type="RefSeq" id="WP_353893589.1">
    <property type="nucleotide sequence ID" value="NZ_CP159485.1"/>
</dbReference>
<organism evidence="1">
    <name type="scientific">Proteinivorax hydrogeniformans</name>
    <dbReference type="NCBI Taxonomy" id="1826727"/>
    <lineage>
        <taxon>Bacteria</taxon>
        <taxon>Bacillati</taxon>
        <taxon>Bacillota</taxon>
        <taxon>Clostridia</taxon>
        <taxon>Eubacteriales</taxon>
        <taxon>Proteinivoracaceae</taxon>
        <taxon>Proteinivorax</taxon>
    </lineage>
</organism>
<evidence type="ECO:0008006" key="2">
    <source>
        <dbReference type="Google" id="ProtNLM"/>
    </source>
</evidence>
<dbReference type="EMBL" id="CP159485">
    <property type="protein sequence ID" value="XCI29040.1"/>
    <property type="molecule type" value="Genomic_DNA"/>
</dbReference>